<keyword evidence="3" id="KW-0131">Cell cycle</keyword>
<name>A0A1M5UZ69_9BACI</name>
<dbReference type="InterPro" id="IPR003494">
    <property type="entry name" value="SHS2_FtsA"/>
</dbReference>
<evidence type="ECO:0000313" key="4">
    <source>
        <dbReference type="Proteomes" id="UP000184079"/>
    </source>
</evidence>
<dbReference type="OrthoDB" id="9768127at2"/>
<organism evidence="3 4">
    <name type="scientific">Virgibacillus chiguensis</name>
    <dbReference type="NCBI Taxonomy" id="411959"/>
    <lineage>
        <taxon>Bacteria</taxon>
        <taxon>Bacillati</taxon>
        <taxon>Bacillota</taxon>
        <taxon>Bacilli</taxon>
        <taxon>Bacillales</taxon>
        <taxon>Bacillaceae</taxon>
        <taxon>Virgibacillus</taxon>
    </lineage>
</organism>
<gene>
    <name evidence="3" type="ORF">SAMN05421807_11125</name>
</gene>
<sequence>MKEQIFALDIGTRSVTGIILNQDKEGFEVIDFCMIEHDHRSMCDGQIHDVVAVANTINQVKEKLEQSYGTLTKVCVAAAGRSLITMNGTATLSLQNQPIKDSEIIQHLELSAVQDALEKVSQQEQVANTYPYYCVGYSVLHYYIDEQQIGSLIDQRGEVASTKIIATFLPKVVVESLLAALSRAELEMEALTLEPIAAMDVLIPESMRRLNVALVDIGAGTSDIAITNHGTVAAYGMVAVAGDEITEAISDTYLLDFPDAETFKRAIVQHKEAKAQDILGFETTISYKQLTKDITSAINFLAANITEEILKLNSKPPKAVMLIGGGSLTPKITKMIAKQLELPENRVAVRDISAIKQLTLNENLPIQPDFVTPIGIAIAAKRNPVHYISIYLNELTLRLFEMRTLTVGDCFIQAGIDVHKWYGRPGAASIITVNGKKITLPGELGEPPQIMLNGTVTTVDKPVKNGDFIQIERGKDGQSATITLYELIGEVKSMTVWFENHQHTISPTFFVNQQPAKKDDVIQDNDMIDWFQPKRLQDVIKQLSSIEYDRIKPFSIFVNGKEVQLSIGETQFFINQQKVDPSQLLYDGDHIQIIQGKQPNVQDLLAQEGKNYWRSITIFFNGKKIQLNQPAYIVKRNDERLKGDSLLNRGDKLQISTQSNGFIYQDVFQHVDLDLSSASGKFQVYKNKQPAQFHESIQPGDELEIIWSE</sequence>
<dbReference type="EMBL" id="FQXD01000011">
    <property type="protein sequence ID" value="SHH68305.1"/>
    <property type="molecule type" value="Genomic_DNA"/>
</dbReference>
<dbReference type="SUPFAM" id="SSF53067">
    <property type="entry name" value="Actin-like ATPase domain"/>
    <property type="match status" value="2"/>
</dbReference>
<dbReference type="RefSeq" id="WP_073009980.1">
    <property type="nucleotide sequence ID" value="NZ_FQXD01000011.1"/>
</dbReference>
<dbReference type="PANTHER" id="PTHR32432">
    <property type="entry name" value="CELL DIVISION PROTEIN FTSA-RELATED"/>
    <property type="match status" value="1"/>
</dbReference>
<keyword evidence="1" id="KW-0694">RNA-binding</keyword>
<accession>A0A1M5UZ69</accession>
<dbReference type="SMART" id="SM00842">
    <property type="entry name" value="FtsA"/>
    <property type="match status" value="1"/>
</dbReference>
<dbReference type="GO" id="GO:0003723">
    <property type="term" value="F:RNA binding"/>
    <property type="evidence" value="ECO:0007669"/>
    <property type="project" value="UniProtKB-KW"/>
</dbReference>
<dbReference type="GO" id="GO:0051301">
    <property type="term" value="P:cell division"/>
    <property type="evidence" value="ECO:0007669"/>
    <property type="project" value="UniProtKB-KW"/>
</dbReference>
<keyword evidence="4" id="KW-1185">Reference proteome</keyword>
<keyword evidence="3" id="KW-0132">Cell division</keyword>
<dbReference type="PROSITE" id="PS50889">
    <property type="entry name" value="S4"/>
    <property type="match status" value="1"/>
</dbReference>
<dbReference type="Pfam" id="PF11104">
    <property type="entry name" value="PilM_2"/>
    <property type="match status" value="1"/>
</dbReference>
<evidence type="ECO:0000259" key="2">
    <source>
        <dbReference type="SMART" id="SM00842"/>
    </source>
</evidence>
<dbReference type="PANTHER" id="PTHR32432:SF3">
    <property type="entry name" value="ETHANOLAMINE UTILIZATION PROTEIN EUTJ"/>
    <property type="match status" value="1"/>
</dbReference>
<dbReference type="CDD" id="cd24004">
    <property type="entry name" value="ASKHA_NBD_PilM-like"/>
    <property type="match status" value="1"/>
</dbReference>
<proteinExistence type="predicted"/>
<feature type="domain" description="SHS2" evidence="2">
    <location>
        <begin position="5"/>
        <end position="202"/>
    </location>
</feature>
<dbReference type="Proteomes" id="UP000184079">
    <property type="component" value="Unassembled WGS sequence"/>
</dbReference>
<evidence type="ECO:0000256" key="1">
    <source>
        <dbReference type="PROSITE-ProRule" id="PRU00182"/>
    </source>
</evidence>
<dbReference type="AlphaFoldDB" id="A0A1M5UZ69"/>
<dbReference type="Gene3D" id="3.30.420.40">
    <property type="match status" value="2"/>
</dbReference>
<evidence type="ECO:0000313" key="3">
    <source>
        <dbReference type="EMBL" id="SHH68305.1"/>
    </source>
</evidence>
<protein>
    <submittedName>
        <fullName evidence="3">Cell division protein FtsA</fullName>
    </submittedName>
</protein>
<dbReference type="InterPro" id="IPR050696">
    <property type="entry name" value="FtsA/MreB"/>
</dbReference>
<dbReference type="InterPro" id="IPR005883">
    <property type="entry name" value="PilM"/>
</dbReference>
<dbReference type="InterPro" id="IPR043129">
    <property type="entry name" value="ATPase_NBD"/>
</dbReference>
<reference evidence="4" key="1">
    <citation type="submission" date="2016-11" db="EMBL/GenBank/DDBJ databases">
        <authorList>
            <person name="Varghese N."/>
            <person name="Submissions S."/>
        </authorList>
    </citation>
    <scope>NUCLEOTIDE SEQUENCE [LARGE SCALE GENOMIC DNA]</scope>
    <source>
        <strain evidence="4">CGMCC 1.6496</strain>
    </source>
</reference>